<proteinExistence type="predicted"/>
<organism evidence="2 3">
    <name type="scientific">Dyadobacter soli</name>
    <dbReference type="NCBI Taxonomy" id="659014"/>
    <lineage>
        <taxon>Bacteria</taxon>
        <taxon>Pseudomonadati</taxon>
        <taxon>Bacteroidota</taxon>
        <taxon>Cytophagia</taxon>
        <taxon>Cytophagales</taxon>
        <taxon>Spirosomataceae</taxon>
        <taxon>Dyadobacter</taxon>
    </lineage>
</organism>
<feature type="chain" id="PRO_5011562999" evidence="1">
    <location>
        <begin position="35"/>
        <end position="275"/>
    </location>
</feature>
<evidence type="ECO:0000313" key="3">
    <source>
        <dbReference type="Proteomes" id="UP000198748"/>
    </source>
</evidence>
<name>A0A1G7DDC7_9BACT</name>
<evidence type="ECO:0000256" key="1">
    <source>
        <dbReference type="SAM" id="SignalP"/>
    </source>
</evidence>
<keyword evidence="3" id="KW-1185">Reference proteome</keyword>
<dbReference type="Proteomes" id="UP000198748">
    <property type="component" value="Unassembled WGS sequence"/>
</dbReference>
<gene>
    <name evidence="2" type="ORF">SAMN04487996_105184</name>
</gene>
<keyword evidence="1" id="KW-0732">Signal</keyword>
<dbReference type="InterPro" id="IPR021210">
    <property type="entry name" value="Exosporium_BclB"/>
</dbReference>
<dbReference type="RefSeq" id="WP_090148717.1">
    <property type="nucleotide sequence ID" value="NZ_FNAN01000005.1"/>
</dbReference>
<reference evidence="3" key="1">
    <citation type="submission" date="2016-10" db="EMBL/GenBank/DDBJ databases">
        <authorList>
            <person name="Varghese N."/>
            <person name="Submissions S."/>
        </authorList>
    </citation>
    <scope>NUCLEOTIDE SEQUENCE [LARGE SCALE GENOMIC DNA]</scope>
    <source>
        <strain evidence="3">DSM 25329</strain>
    </source>
</reference>
<dbReference type="EMBL" id="FNAN01000005">
    <property type="protein sequence ID" value="SDE48956.1"/>
    <property type="molecule type" value="Genomic_DNA"/>
</dbReference>
<protein>
    <submittedName>
        <fullName evidence="2">BclB C-terminal domain-containing protein</fullName>
    </submittedName>
</protein>
<accession>A0A1G7DDC7</accession>
<evidence type="ECO:0000313" key="2">
    <source>
        <dbReference type="EMBL" id="SDE48956.1"/>
    </source>
</evidence>
<dbReference type="AlphaFoldDB" id="A0A1G7DDC7"/>
<feature type="signal peptide" evidence="1">
    <location>
        <begin position="1"/>
        <end position="34"/>
    </location>
</feature>
<sequence length="275" mass="27598">MKRSNIFNALNSSLKWRGALLTAMLALFAFAANAQVGIGTITPDGSSQLDIQSTGKGLLIPRMLDTERAGIASPATGLLVYQTNGDAGFWYYTGSEWVPLKTAPAVANPAIIPYASGTPVVMTTLLGGLVGTTSVLGFGTNATGVSLLGGTIDATSLTNMAFAVPRNGTITSMSGFFSNTVALTLIGASATIQAQLYSAPASSNIFTPVPGAIVTLAPALTGLVAIGTVSSGLTTGLSIPVTAGTRLLLVYSATAPGSFIATTIAGYASAGVGIN</sequence>
<dbReference type="NCBIfam" id="TIGR03721">
    <property type="entry name" value="exospore_TM"/>
    <property type="match status" value="1"/>
</dbReference>
<dbReference type="OrthoDB" id="946948at2"/>
<dbReference type="STRING" id="659014.SAMN04487996_105184"/>